<dbReference type="AlphaFoldDB" id="A0A2G9TAC4"/>
<gene>
    <name evidence="1" type="ORF">TELCIR_24310</name>
</gene>
<dbReference type="Proteomes" id="UP000230423">
    <property type="component" value="Unassembled WGS sequence"/>
</dbReference>
<keyword evidence="2" id="KW-1185">Reference proteome</keyword>
<name>A0A2G9TAC4_TELCI</name>
<accession>A0A2G9TAC4</accession>
<reference evidence="1 2" key="1">
    <citation type="submission" date="2015-09" db="EMBL/GenBank/DDBJ databases">
        <title>Draft genome of the parasitic nematode Teladorsagia circumcincta isolate WARC Sus (inbred).</title>
        <authorList>
            <person name="Mitreva M."/>
        </authorList>
    </citation>
    <scope>NUCLEOTIDE SEQUENCE [LARGE SCALE GENOMIC DNA]</scope>
    <source>
        <strain evidence="1 2">S</strain>
    </source>
</reference>
<dbReference type="EMBL" id="KZ398194">
    <property type="protein sequence ID" value="PIO54330.1"/>
    <property type="molecule type" value="Genomic_DNA"/>
</dbReference>
<organism evidence="1 2">
    <name type="scientific">Teladorsagia circumcincta</name>
    <name type="common">Brown stomach worm</name>
    <name type="synonym">Ostertagia circumcincta</name>
    <dbReference type="NCBI Taxonomy" id="45464"/>
    <lineage>
        <taxon>Eukaryota</taxon>
        <taxon>Metazoa</taxon>
        <taxon>Ecdysozoa</taxon>
        <taxon>Nematoda</taxon>
        <taxon>Chromadorea</taxon>
        <taxon>Rhabditida</taxon>
        <taxon>Rhabditina</taxon>
        <taxon>Rhabditomorpha</taxon>
        <taxon>Strongyloidea</taxon>
        <taxon>Trichostrongylidae</taxon>
        <taxon>Teladorsagia</taxon>
    </lineage>
</organism>
<evidence type="ECO:0000313" key="2">
    <source>
        <dbReference type="Proteomes" id="UP000230423"/>
    </source>
</evidence>
<dbReference type="OrthoDB" id="10434075at2759"/>
<evidence type="ECO:0000313" key="1">
    <source>
        <dbReference type="EMBL" id="PIO54330.1"/>
    </source>
</evidence>
<protein>
    <submittedName>
        <fullName evidence="1">Uncharacterized protein</fullName>
    </submittedName>
</protein>
<proteinExistence type="predicted"/>
<sequence length="64" mass="7060">MKAYQSQVSQAHAAFIGLMDGVELSLTVKNKDIFTQNLAKFRREIVEAVKGKEVSPSASNNEMC</sequence>